<dbReference type="SUPFAM" id="SSF50729">
    <property type="entry name" value="PH domain-like"/>
    <property type="match status" value="5"/>
</dbReference>
<feature type="region of interest" description="Disordered" evidence="10">
    <location>
        <begin position="69"/>
        <end position="89"/>
    </location>
</feature>
<evidence type="ECO:0000313" key="17">
    <source>
        <dbReference type="Ensembl" id="ENSATEP00000000605.1"/>
    </source>
</evidence>
<dbReference type="Pfam" id="PF00788">
    <property type="entry name" value="RA"/>
    <property type="match status" value="1"/>
</dbReference>
<keyword evidence="18" id="KW-1185">Reference proteome</keyword>
<evidence type="ECO:0008006" key="19">
    <source>
        <dbReference type="Google" id="ProtNLM"/>
    </source>
</evidence>
<dbReference type="GO" id="GO:0020037">
    <property type="term" value="F:heme binding"/>
    <property type="evidence" value="ECO:0007669"/>
    <property type="project" value="InterPro"/>
</dbReference>
<dbReference type="SUPFAM" id="SSF57863">
    <property type="entry name" value="ArfGap/RecO-like zinc finger"/>
    <property type="match status" value="1"/>
</dbReference>
<dbReference type="InterPro" id="IPR000159">
    <property type="entry name" value="RA_dom"/>
</dbReference>
<dbReference type="PROSITE" id="PS50115">
    <property type="entry name" value="ARFGAP"/>
    <property type="match status" value="1"/>
</dbReference>
<dbReference type="InterPro" id="IPR013761">
    <property type="entry name" value="SAM/pointed_sf"/>
</dbReference>
<dbReference type="Pfam" id="PF01412">
    <property type="entry name" value="ArfGap"/>
    <property type="match status" value="1"/>
</dbReference>
<dbReference type="PANTHER" id="PTHR45899">
    <property type="entry name" value="RHO GTPASE ACTIVATING PROTEIN AT 15B, ISOFORM C"/>
    <property type="match status" value="1"/>
</dbReference>
<dbReference type="InterPro" id="IPR001164">
    <property type="entry name" value="ArfGAP_dom"/>
</dbReference>
<dbReference type="PROSITE" id="PS50105">
    <property type="entry name" value="SAM_DOMAIN"/>
    <property type="match status" value="1"/>
</dbReference>
<dbReference type="Ensembl" id="ENSATET00000000618.3">
    <property type="protein sequence ID" value="ENSATEP00000000605.1"/>
    <property type="gene ID" value="ENSATEG00000000461.3"/>
</dbReference>
<accession>A0A3Q1H0F2</accession>
<keyword evidence="8" id="KW-0862">Zinc</keyword>
<dbReference type="Proteomes" id="UP000265040">
    <property type="component" value="Chromosome 18"/>
</dbReference>
<evidence type="ECO:0000259" key="12">
    <source>
        <dbReference type="PROSITE" id="PS50105"/>
    </source>
</evidence>
<reference evidence="17" key="2">
    <citation type="submission" date="2025-08" db="UniProtKB">
        <authorList>
            <consortium name="Ensembl"/>
        </authorList>
    </citation>
    <scope>IDENTIFICATION</scope>
</reference>
<keyword evidence="8" id="KW-0863">Zinc-finger</keyword>
<evidence type="ECO:0000256" key="10">
    <source>
        <dbReference type="SAM" id="MobiDB-lite"/>
    </source>
</evidence>
<dbReference type="Gene3D" id="1.10.555.10">
    <property type="entry name" value="Rho GTPase activation protein"/>
    <property type="match status" value="1"/>
</dbReference>
<dbReference type="CTD" id="116984"/>
<evidence type="ECO:0000256" key="2">
    <source>
        <dbReference type="ARBA" id="ARBA00022468"/>
    </source>
</evidence>
<dbReference type="RefSeq" id="XP_026208457.1">
    <property type="nucleotide sequence ID" value="XM_026352672.1"/>
</dbReference>
<dbReference type="PROSITE" id="PS50200">
    <property type="entry name" value="RA"/>
    <property type="match status" value="1"/>
</dbReference>
<dbReference type="OMA" id="FAHSCET"/>
<feature type="domain" description="SAM" evidence="12">
    <location>
        <begin position="6"/>
        <end position="70"/>
    </location>
</feature>
<sequence length="1665" mass="187403">MLQPPEPSQELVEWLSSLHLSHYTSCFQKGGYQALEDCKNLTDERLLELQVLPTGHRRRILRSLEALGLKPQSGGEDGEDGEEQRKPVPYPRYIFLKDKKRGISCQHPQPKEKMGCNLEGSQTLPPGAGLGLEIEDITGSRHVRPPQPAPRNPQNIQTTLPEHTTYIPPSVSSSSSSESLSISEMPSDWEISPDCPTFSSTHSVPGPVEVPQPTMTEDHGGFHGEMVENSIYEAQPSINPARGPRLTRSYRLRHRPVPEIPNPTIPLLQDRSAPTAQTASPQHQTVSEGPTGADGIQKASLQRTLTPIAPYGEMFLYNNPESTADQGDKEDLQRGLKDKTKQKKQRSNTPKQKQPKERVSPPAPTSSDPYKDEYSTVDECASVLPRAILDQSLAATHDTPAVAPAASGLKDRGLIMVECDLYSAPAEAQGAVGKKALPDISPYACFYGAPKNPVLKVGWLDKLSPQGKCMFQRRWVRFDGNSLAYYNNDKEMYSKGMILASAIRQVRGLGDNKFEVITSLRTFIFRAEKEGERQEWMETLQTTTRPPSCGSQKRSDSLSHLFSTNKRGLLELRSYKGRVLVSLAGSKVRLCKTEQDYKAGLAITEVELTAANIRDVDRRSFEINTPFKNFCFTAESEREKEEWIEAVQESIAETLSDYEVAEKIWFNKANRTCADCHAAQPEWASVNLGVVICKKCAGHHRSLGPSVSKVRSLKLDSSIWSNELVELFLEVGNKNANGFWAANLPMEEDLYSGATAEQRATFIRRKYRERKYRKVLEGFHDMEQLNQALCAAVVTPDVLRTFALVFSGANVMCATGDPAYSTPYLLAQRAGQKLQMEFLHQNKLTDFPRLEDWSEKASPSDTSLFMDGFLYIFSGPSKSTLDRRGRDDMARRWCTLEGGFLSYYENERSSSPIGRVDVTEVVSLAISNTETMTGAGAVFTVELYLQTERVLIVGAETQETQNDWIHSLTKCFVPPKVAGVVQKHSELIGILYYKEGHDLYHWRKGWFMLEGSALHIISRGEEEVEVLQLKQLQELTVSTHTEGEDKIQVLLMVEGRRTVYIHGFNKMDFTLWHSAITLAAGTDGKALSDQQLTKNGVPIIVDSCIAFVTQYGLCHEGVYQKPGNPGRVAQLLEEFTHNARNVKLREKEHHLEDVTDTLKSFLSQAEDALLTKELYPYWVSVLDEKDERQRVKMYSTFIQNLPKINRSTLDALLRHLYRIQQCSHLNHMPSEKLASVFSSCLFQTRGQTPQEISVVRDLISNYVPLFSVNEDQVQQMERENSFITRWNDKKDTTFSPAGDLIFEVYLEKREPESCCLIKVSPSMRSSELVESALTMRNVTFTADDCWTIFEVIENGELERPLHHSEKILEEVLEWSNLDYPSSAFLVIKKFAVAKRETDAKGNQKQFIKSEYLKFNDGSSKLLSGHKFQDKYVVLRADMLLLYRDIKSAKAEKVIQLKSVKCYLGLKRKLKPPTSWGFTVYTDKQQWHFCCEKKEVQVSWVADIIRMKYGSDLCSKTVKSLKEASDHKSSRGGAVITESSKIPPHSLNSNKQQTDRRTSLGDINARPPKDARLHHNANTIASFPKHSDQSMPPEVPRRRTSADVRQPIQLPSSSRHQQPMPLPVPSQTGCKSKKPVLGGEGMMPPSLMNELNSVLNKTGRSAKNNE</sequence>
<feature type="region of interest" description="Disordered" evidence="10">
    <location>
        <begin position="316"/>
        <end position="376"/>
    </location>
</feature>
<organism evidence="17 18">
    <name type="scientific">Anabas testudineus</name>
    <name type="common">Climbing perch</name>
    <name type="synonym">Anthias testudineus</name>
    <dbReference type="NCBI Taxonomy" id="64144"/>
    <lineage>
        <taxon>Eukaryota</taxon>
        <taxon>Metazoa</taxon>
        <taxon>Chordata</taxon>
        <taxon>Craniata</taxon>
        <taxon>Vertebrata</taxon>
        <taxon>Euteleostomi</taxon>
        <taxon>Actinopterygii</taxon>
        <taxon>Neopterygii</taxon>
        <taxon>Teleostei</taxon>
        <taxon>Neoteleostei</taxon>
        <taxon>Acanthomorphata</taxon>
        <taxon>Anabantaria</taxon>
        <taxon>Anabantiformes</taxon>
        <taxon>Anabantoidei</taxon>
        <taxon>Anabantidae</taxon>
        <taxon>Anabas</taxon>
    </lineage>
</organism>
<dbReference type="InterPro" id="IPR000198">
    <property type="entry name" value="RhoGAP_dom"/>
</dbReference>
<feature type="compositionally biased region" description="Polar residues" evidence="10">
    <location>
        <begin position="272"/>
        <end position="288"/>
    </location>
</feature>
<keyword evidence="6" id="KW-0677">Repeat</keyword>
<feature type="domain" description="PH" evidence="11">
    <location>
        <begin position="1405"/>
        <end position="1508"/>
    </location>
</feature>
<dbReference type="InParanoid" id="A0A3Q1H0F2"/>
<dbReference type="SUPFAM" id="SSF48350">
    <property type="entry name" value="GTPase activation domain, GAP"/>
    <property type="match status" value="1"/>
</dbReference>
<dbReference type="InterPro" id="IPR001660">
    <property type="entry name" value="SAM"/>
</dbReference>
<dbReference type="CDD" id="cd04385">
    <property type="entry name" value="RhoGAP_ARAP"/>
    <property type="match status" value="1"/>
</dbReference>
<dbReference type="GeneTree" id="ENSGT00940000167169"/>
<evidence type="ECO:0000259" key="11">
    <source>
        <dbReference type="PROSITE" id="PS50003"/>
    </source>
</evidence>
<dbReference type="PROSITE" id="PS51007">
    <property type="entry name" value="CYTC"/>
    <property type="match status" value="1"/>
</dbReference>
<evidence type="ECO:0000256" key="1">
    <source>
        <dbReference type="ARBA" id="ARBA00004496"/>
    </source>
</evidence>
<dbReference type="InterPro" id="IPR001849">
    <property type="entry name" value="PH_domain"/>
</dbReference>
<keyword evidence="7 9" id="KW-0408">Iron</keyword>
<dbReference type="SMART" id="SM00233">
    <property type="entry name" value="PH"/>
    <property type="match status" value="5"/>
</dbReference>
<dbReference type="PROSITE" id="PS50003">
    <property type="entry name" value="PH_DOMAIN"/>
    <property type="match status" value="5"/>
</dbReference>
<evidence type="ECO:0000313" key="18">
    <source>
        <dbReference type="Proteomes" id="UP000265040"/>
    </source>
</evidence>
<comment type="subcellular location">
    <subcellularLocation>
        <location evidence="1">Cytoplasm</location>
    </subcellularLocation>
</comment>
<name>A0A3Q1H0F2_ANATE</name>
<dbReference type="InterPro" id="IPR011993">
    <property type="entry name" value="PH-like_dom_sf"/>
</dbReference>
<dbReference type="GO" id="GO:0007165">
    <property type="term" value="P:signal transduction"/>
    <property type="evidence" value="ECO:0007669"/>
    <property type="project" value="InterPro"/>
</dbReference>
<dbReference type="FunCoup" id="A0A3Q1H0F2">
    <property type="interactions" value="320"/>
</dbReference>
<dbReference type="GO" id="GO:0008270">
    <property type="term" value="F:zinc ion binding"/>
    <property type="evidence" value="ECO:0007669"/>
    <property type="project" value="UniProtKB-KW"/>
</dbReference>
<evidence type="ECO:0000256" key="4">
    <source>
        <dbReference type="ARBA" id="ARBA00022553"/>
    </source>
</evidence>
<evidence type="ECO:0000256" key="3">
    <source>
        <dbReference type="ARBA" id="ARBA00022490"/>
    </source>
</evidence>
<dbReference type="InterPro" id="IPR037278">
    <property type="entry name" value="ARFGAP/RecO"/>
</dbReference>
<feature type="domain" description="Rho-GAP" evidence="15">
    <location>
        <begin position="1085"/>
        <end position="1266"/>
    </location>
</feature>
<keyword evidence="4" id="KW-0597">Phosphoprotein</keyword>
<dbReference type="STRING" id="64144.ENSATEP00000000605"/>
<dbReference type="SUPFAM" id="SSF54236">
    <property type="entry name" value="Ubiquitin-like"/>
    <property type="match status" value="1"/>
</dbReference>
<feature type="domain" description="Arf-GAP" evidence="13">
    <location>
        <begin position="649"/>
        <end position="772"/>
    </location>
</feature>
<proteinExistence type="predicted"/>
<dbReference type="Pfam" id="PF00169">
    <property type="entry name" value="PH"/>
    <property type="match status" value="3"/>
</dbReference>
<evidence type="ECO:0000256" key="7">
    <source>
        <dbReference type="ARBA" id="ARBA00023004"/>
    </source>
</evidence>
<feature type="domain" description="PH" evidence="11">
    <location>
        <begin position="453"/>
        <end position="545"/>
    </location>
</feature>
<dbReference type="Gene3D" id="3.10.20.90">
    <property type="entry name" value="Phosphatidylinositol 3-kinase Catalytic Subunit, Chain A, domain 1"/>
    <property type="match status" value="1"/>
</dbReference>
<keyword evidence="3" id="KW-0963">Cytoplasm</keyword>
<dbReference type="Pfam" id="PF00536">
    <property type="entry name" value="SAM_1"/>
    <property type="match status" value="1"/>
</dbReference>
<dbReference type="SMART" id="SM00105">
    <property type="entry name" value="ArfGap"/>
    <property type="match status" value="1"/>
</dbReference>
<dbReference type="PANTHER" id="PTHR45899:SF1">
    <property type="entry name" value="ARF-GAP WITH RHO-GAP DOMAIN, ANK REPEAT AND PH DOMAIN-CONTAINING PROTEIN 2"/>
    <property type="match status" value="1"/>
</dbReference>
<dbReference type="PRINTS" id="PR00405">
    <property type="entry name" value="REVINTRACTNG"/>
</dbReference>
<dbReference type="SMART" id="SM00324">
    <property type="entry name" value="RhoGAP"/>
    <property type="match status" value="1"/>
</dbReference>
<dbReference type="GO" id="GO:0005737">
    <property type="term" value="C:cytoplasm"/>
    <property type="evidence" value="ECO:0007669"/>
    <property type="project" value="UniProtKB-SubCell"/>
</dbReference>
<dbReference type="InterPro" id="IPR029071">
    <property type="entry name" value="Ubiquitin-like_domsf"/>
</dbReference>
<reference evidence="17" key="1">
    <citation type="submission" date="2021-04" db="EMBL/GenBank/DDBJ databases">
        <authorList>
            <consortium name="Wellcome Sanger Institute Data Sharing"/>
        </authorList>
    </citation>
    <scope>NUCLEOTIDE SEQUENCE [LARGE SCALE GENOMIC DNA]</scope>
</reference>
<feature type="region of interest" description="Disordered" evidence="10">
    <location>
        <begin position="163"/>
        <end position="187"/>
    </location>
</feature>
<evidence type="ECO:0000256" key="9">
    <source>
        <dbReference type="PROSITE-ProRule" id="PRU00433"/>
    </source>
</evidence>
<dbReference type="InterPro" id="IPR038508">
    <property type="entry name" value="ArfGAP_dom_sf"/>
</dbReference>
<protein>
    <recommendedName>
        <fullName evidence="19">ArfGAP with RhoGAP domain, ankyrin repeat and PH domain 2</fullName>
    </recommendedName>
</protein>
<feature type="compositionally biased region" description="Basic and acidic residues" evidence="10">
    <location>
        <begin position="326"/>
        <end position="339"/>
    </location>
</feature>
<dbReference type="Gene3D" id="1.10.150.50">
    <property type="entry name" value="Transcription Factor, Ets-1"/>
    <property type="match status" value="1"/>
</dbReference>
<dbReference type="GO" id="GO:0005547">
    <property type="term" value="F:phosphatidylinositol-3,4,5-trisphosphate binding"/>
    <property type="evidence" value="ECO:0007669"/>
    <property type="project" value="InterPro"/>
</dbReference>
<dbReference type="SMART" id="SM00454">
    <property type="entry name" value="SAM"/>
    <property type="match status" value="1"/>
</dbReference>
<dbReference type="RefSeq" id="XP_026208456.1">
    <property type="nucleotide sequence ID" value="XM_026352671.1"/>
</dbReference>
<evidence type="ECO:0000256" key="5">
    <source>
        <dbReference type="ARBA" id="ARBA00022723"/>
    </source>
</evidence>
<feature type="domain" description="PH" evidence="11">
    <location>
        <begin position="563"/>
        <end position="652"/>
    </location>
</feature>
<feature type="region of interest" description="Disordered" evidence="10">
    <location>
        <begin position="1522"/>
        <end position="1647"/>
    </location>
</feature>
<dbReference type="InterPro" id="IPR037858">
    <property type="entry name" value="RhoGAP_ARAP"/>
</dbReference>
<evidence type="ECO:0000259" key="14">
    <source>
        <dbReference type="PROSITE" id="PS50200"/>
    </source>
</evidence>
<dbReference type="InterPro" id="IPR052227">
    <property type="entry name" value="Arf-Rho-GAP_ANK-PH_domain"/>
</dbReference>
<dbReference type="Pfam" id="PF00620">
    <property type="entry name" value="RhoGAP"/>
    <property type="match status" value="1"/>
</dbReference>
<dbReference type="GO" id="GO:0009055">
    <property type="term" value="F:electron transfer activity"/>
    <property type="evidence" value="ECO:0007669"/>
    <property type="project" value="InterPro"/>
</dbReference>
<evidence type="ECO:0000256" key="8">
    <source>
        <dbReference type="PROSITE-ProRule" id="PRU00288"/>
    </source>
</evidence>
<dbReference type="InterPro" id="IPR008936">
    <property type="entry name" value="Rho_GTPase_activation_prot"/>
</dbReference>
<dbReference type="InterPro" id="IPR009056">
    <property type="entry name" value="Cyt_c-like_dom"/>
</dbReference>
<dbReference type="Gene3D" id="1.10.220.150">
    <property type="entry name" value="Arf GTPase activating protein"/>
    <property type="match status" value="1"/>
</dbReference>
<dbReference type="Gene3D" id="2.30.29.30">
    <property type="entry name" value="Pleckstrin-homology domain (PH domain)/Phosphotyrosine-binding domain (PTB)"/>
    <property type="match status" value="5"/>
</dbReference>
<dbReference type="OrthoDB" id="29546at2759"/>
<evidence type="ECO:0000259" key="15">
    <source>
        <dbReference type="PROSITE" id="PS50238"/>
    </source>
</evidence>
<reference evidence="17" key="3">
    <citation type="submission" date="2025-09" db="UniProtKB">
        <authorList>
            <consortium name="Ensembl"/>
        </authorList>
    </citation>
    <scope>IDENTIFICATION</scope>
</reference>
<feature type="domain" description="Ras-associating" evidence="14">
    <location>
        <begin position="1298"/>
        <end position="1391"/>
    </location>
</feature>
<dbReference type="PROSITE" id="PS50238">
    <property type="entry name" value="RHOGAP"/>
    <property type="match status" value="1"/>
</dbReference>
<evidence type="ECO:0000259" key="13">
    <source>
        <dbReference type="PROSITE" id="PS50115"/>
    </source>
</evidence>
<feature type="domain" description="Cytochrome c" evidence="16">
    <location>
        <begin position="656"/>
        <end position="767"/>
    </location>
</feature>
<dbReference type="RefSeq" id="XP_026208458.1">
    <property type="nucleotide sequence ID" value="XM_026352673.1"/>
</dbReference>
<dbReference type="SUPFAM" id="SSF47769">
    <property type="entry name" value="SAM/Pointed domain"/>
    <property type="match status" value="1"/>
</dbReference>
<dbReference type="GeneID" id="113157293"/>
<feature type="domain" description="PH" evidence="11">
    <location>
        <begin position="984"/>
        <end position="1081"/>
    </location>
</feature>
<evidence type="ECO:0000259" key="16">
    <source>
        <dbReference type="PROSITE" id="PS51007"/>
    </source>
</evidence>
<feature type="region of interest" description="Disordered" evidence="10">
    <location>
        <begin position="256"/>
        <end position="295"/>
    </location>
</feature>
<keyword evidence="5 9" id="KW-0479">Metal-binding</keyword>
<feature type="compositionally biased region" description="Low complexity" evidence="10">
    <location>
        <begin position="168"/>
        <end position="186"/>
    </location>
</feature>
<evidence type="ECO:0000256" key="6">
    <source>
        <dbReference type="ARBA" id="ARBA00022737"/>
    </source>
</evidence>
<feature type="domain" description="PH" evidence="11">
    <location>
        <begin position="863"/>
        <end position="973"/>
    </location>
</feature>
<keyword evidence="2" id="KW-0343">GTPase activation</keyword>
<keyword evidence="9" id="KW-0349">Heme</keyword>
<dbReference type="GO" id="GO:0005096">
    <property type="term" value="F:GTPase activator activity"/>
    <property type="evidence" value="ECO:0007669"/>
    <property type="project" value="UniProtKB-KW"/>
</dbReference>